<proteinExistence type="predicted"/>
<keyword evidence="3" id="KW-1185">Reference proteome</keyword>
<comment type="caution">
    <text evidence="2">The sequence shown here is derived from an EMBL/GenBank/DDBJ whole genome shotgun (WGS) entry which is preliminary data.</text>
</comment>
<accession>A0A9W9TT00</accession>
<dbReference type="EMBL" id="JAPQKS010000003">
    <property type="protein sequence ID" value="KAJ5238434.1"/>
    <property type="molecule type" value="Genomic_DNA"/>
</dbReference>
<evidence type="ECO:0000313" key="2">
    <source>
        <dbReference type="EMBL" id="KAJ5238434.1"/>
    </source>
</evidence>
<organism evidence="2 3">
    <name type="scientific">Penicillium chermesinum</name>
    <dbReference type="NCBI Taxonomy" id="63820"/>
    <lineage>
        <taxon>Eukaryota</taxon>
        <taxon>Fungi</taxon>
        <taxon>Dikarya</taxon>
        <taxon>Ascomycota</taxon>
        <taxon>Pezizomycotina</taxon>
        <taxon>Eurotiomycetes</taxon>
        <taxon>Eurotiomycetidae</taxon>
        <taxon>Eurotiales</taxon>
        <taxon>Aspergillaceae</taxon>
        <taxon>Penicillium</taxon>
    </lineage>
</organism>
<feature type="region of interest" description="Disordered" evidence="1">
    <location>
        <begin position="87"/>
        <end position="111"/>
    </location>
</feature>
<reference evidence="2" key="1">
    <citation type="submission" date="2022-11" db="EMBL/GenBank/DDBJ databases">
        <authorList>
            <person name="Petersen C."/>
        </authorList>
    </citation>
    <scope>NUCLEOTIDE SEQUENCE</scope>
    <source>
        <strain evidence="2">IBT 19713</strain>
    </source>
</reference>
<protein>
    <submittedName>
        <fullName evidence="2">Uncharacterized protein</fullName>
    </submittedName>
</protein>
<dbReference type="AlphaFoldDB" id="A0A9W9TT00"/>
<dbReference type="GeneID" id="83199653"/>
<dbReference type="Proteomes" id="UP001150941">
    <property type="component" value="Unassembled WGS sequence"/>
</dbReference>
<feature type="compositionally biased region" description="Polar residues" evidence="1">
    <location>
        <begin position="98"/>
        <end position="111"/>
    </location>
</feature>
<gene>
    <name evidence="2" type="ORF">N7468_003053</name>
</gene>
<dbReference type="RefSeq" id="XP_058331353.1">
    <property type="nucleotide sequence ID" value="XM_058472350.1"/>
</dbReference>
<name>A0A9W9TT00_9EURO</name>
<evidence type="ECO:0000313" key="3">
    <source>
        <dbReference type="Proteomes" id="UP001150941"/>
    </source>
</evidence>
<evidence type="ECO:0000256" key="1">
    <source>
        <dbReference type="SAM" id="MobiDB-lite"/>
    </source>
</evidence>
<reference evidence="2" key="2">
    <citation type="journal article" date="2023" name="IMA Fungus">
        <title>Comparative genomic study of the Penicillium genus elucidates a diverse pangenome and 15 lateral gene transfer events.</title>
        <authorList>
            <person name="Petersen C."/>
            <person name="Sorensen T."/>
            <person name="Nielsen M.R."/>
            <person name="Sondergaard T.E."/>
            <person name="Sorensen J.L."/>
            <person name="Fitzpatrick D.A."/>
            <person name="Frisvad J.C."/>
            <person name="Nielsen K.L."/>
        </authorList>
    </citation>
    <scope>NUCLEOTIDE SEQUENCE</scope>
    <source>
        <strain evidence="2">IBT 19713</strain>
    </source>
</reference>
<sequence length="111" mass="12581">MPRTRPATFKRVDKPHSGESATLMMFPVDLILFVCATCTVDKSLKLRHYRNCLPHLRHHFRWGPARLRASKACISCRGRKIRSDSSHARGSLAADMKTITSMTPCQTRKAT</sequence>